<name>A0AAE3XT96_9BACT</name>
<reference evidence="2" key="1">
    <citation type="submission" date="2023-07" db="EMBL/GenBank/DDBJ databases">
        <title>Genomic Encyclopedia of Type Strains, Phase IV (KMG-IV): sequencing the most valuable type-strain genomes for metagenomic binning, comparative biology and taxonomic classification.</title>
        <authorList>
            <person name="Goeker M."/>
        </authorList>
    </citation>
    <scope>NUCLEOTIDE SEQUENCE</scope>
    <source>
        <strain evidence="2">DSM 26174</strain>
    </source>
</reference>
<evidence type="ECO:0000256" key="1">
    <source>
        <dbReference type="SAM" id="Phobius"/>
    </source>
</evidence>
<keyword evidence="3" id="KW-1185">Reference proteome</keyword>
<organism evidence="2 3">
    <name type="scientific">Aureibacter tunicatorum</name>
    <dbReference type="NCBI Taxonomy" id="866807"/>
    <lineage>
        <taxon>Bacteria</taxon>
        <taxon>Pseudomonadati</taxon>
        <taxon>Bacteroidota</taxon>
        <taxon>Cytophagia</taxon>
        <taxon>Cytophagales</taxon>
        <taxon>Persicobacteraceae</taxon>
        <taxon>Aureibacter</taxon>
    </lineage>
</organism>
<comment type="caution">
    <text evidence="2">The sequence shown here is derived from an EMBL/GenBank/DDBJ whole genome shotgun (WGS) entry which is preliminary data.</text>
</comment>
<feature type="transmembrane region" description="Helical" evidence="1">
    <location>
        <begin position="66"/>
        <end position="89"/>
    </location>
</feature>
<dbReference type="RefSeq" id="WP_309942252.1">
    <property type="nucleotide sequence ID" value="NZ_AP025306.1"/>
</dbReference>
<accession>A0AAE3XT96</accession>
<evidence type="ECO:0000313" key="3">
    <source>
        <dbReference type="Proteomes" id="UP001185092"/>
    </source>
</evidence>
<evidence type="ECO:0000313" key="2">
    <source>
        <dbReference type="EMBL" id="MDR6241456.1"/>
    </source>
</evidence>
<keyword evidence="1" id="KW-1133">Transmembrane helix</keyword>
<proteinExistence type="predicted"/>
<protein>
    <submittedName>
        <fullName evidence="2">Uncharacterized protein</fullName>
    </submittedName>
</protein>
<dbReference type="EMBL" id="JAVDQD010000008">
    <property type="protein sequence ID" value="MDR6241456.1"/>
    <property type="molecule type" value="Genomic_DNA"/>
</dbReference>
<dbReference type="AlphaFoldDB" id="A0AAE3XT96"/>
<sequence length="285" mass="33343">MGYMGFGMNKENYERQPKEFYTNQREINKKDTAFTKNNPDAPKIKKEEILNKPYFKTLGDTLFLKIFKFLVLVFLLGSIFKLSFFDPWLNDYEKKKYKETLINAYSTDHNFLLNSNEKLLLNYFQIDMSMNTTLILSKGYPISVSAEYLRHPDLIKIGTWNSKVTNFELINSQLRVIQKDTVRILEKNWILFYQNDTIDSQYISALKNLNIDVNYINELRGILKANGYSELKFEKGQTIITVSNKVMGDYQYIRSEKPLKNGVSVIKLDSVTYLRKISSISLSNL</sequence>
<keyword evidence="1" id="KW-0472">Membrane</keyword>
<dbReference type="Proteomes" id="UP001185092">
    <property type="component" value="Unassembled WGS sequence"/>
</dbReference>
<keyword evidence="1" id="KW-0812">Transmembrane</keyword>
<gene>
    <name evidence="2" type="ORF">HNQ88_004543</name>
</gene>